<dbReference type="CDD" id="cd21669">
    <property type="entry name" value="SMP_SF"/>
    <property type="match status" value="1"/>
</dbReference>
<dbReference type="Pfam" id="PF00168">
    <property type="entry name" value="C2"/>
    <property type="match status" value="1"/>
</dbReference>
<evidence type="ECO:0000256" key="2">
    <source>
        <dbReference type="ARBA" id="ARBA00022448"/>
    </source>
</evidence>
<keyword evidence="4" id="KW-0446">Lipid-binding</keyword>
<feature type="compositionally biased region" description="Acidic residues" evidence="6">
    <location>
        <begin position="638"/>
        <end position="647"/>
    </location>
</feature>
<dbReference type="Proteomes" id="UP001457282">
    <property type="component" value="Unassembled WGS sequence"/>
</dbReference>
<dbReference type="GO" id="GO:0006869">
    <property type="term" value="P:lipid transport"/>
    <property type="evidence" value="ECO:0007669"/>
    <property type="project" value="UniProtKB-KW"/>
</dbReference>
<feature type="compositionally biased region" description="Basic and acidic residues" evidence="6">
    <location>
        <begin position="512"/>
        <end position="521"/>
    </location>
</feature>
<dbReference type="GO" id="GO:0008289">
    <property type="term" value="F:lipid binding"/>
    <property type="evidence" value="ECO:0007669"/>
    <property type="project" value="UniProtKB-KW"/>
</dbReference>
<dbReference type="SMART" id="SM00239">
    <property type="entry name" value="C2"/>
    <property type="match status" value="1"/>
</dbReference>
<feature type="region of interest" description="Disordered" evidence="6">
    <location>
        <begin position="402"/>
        <end position="441"/>
    </location>
</feature>
<comment type="subcellular location">
    <subcellularLocation>
        <location evidence="1">Membrane</location>
    </subcellularLocation>
</comment>
<dbReference type="PANTHER" id="PTHR47042">
    <property type="entry name" value="C2 DOMAIN-CONTAINING PROTEIN-LIKE"/>
    <property type="match status" value="1"/>
</dbReference>
<keyword evidence="11" id="KW-1185">Reference proteome</keyword>
<feature type="compositionally biased region" description="Basic and acidic residues" evidence="6">
    <location>
        <begin position="612"/>
        <end position="637"/>
    </location>
</feature>
<protein>
    <recommendedName>
        <fullName evidence="12">C2 domain-containing protein</fullName>
    </recommendedName>
</protein>
<dbReference type="CDD" id="cd00030">
    <property type="entry name" value="C2"/>
    <property type="match status" value="1"/>
</dbReference>
<dbReference type="AlphaFoldDB" id="A0AAW1XLC8"/>
<feature type="region of interest" description="Disordered" evidence="6">
    <location>
        <begin position="584"/>
        <end position="653"/>
    </location>
</feature>
<evidence type="ECO:0000256" key="6">
    <source>
        <dbReference type="SAM" id="MobiDB-lite"/>
    </source>
</evidence>
<dbReference type="InterPro" id="IPR031468">
    <property type="entry name" value="SMP_LBD"/>
</dbReference>
<keyword evidence="3" id="KW-0445">Lipid transport</keyword>
<evidence type="ECO:0000259" key="8">
    <source>
        <dbReference type="PROSITE" id="PS50004"/>
    </source>
</evidence>
<dbReference type="PROSITE" id="PS50004">
    <property type="entry name" value="C2"/>
    <property type="match status" value="1"/>
</dbReference>
<dbReference type="EMBL" id="JBEDUW010000003">
    <property type="protein sequence ID" value="KAK9937681.1"/>
    <property type="molecule type" value="Genomic_DNA"/>
</dbReference>
<evidence type="ECO:0000313" key="11">
    <source>
        <dbReference type="Proteomes" id="UP001457282"/>
    </source>
</evidence>
<dbReference type="GO" id="GO:0016020">
    <property type="term" value="C:membrane"/>
    <property type="evidence" value="ECO:0007669"/>
    <property type="project" value="UniProtKB-SubCell"/>
</dbReference>
<keyword evidence="7" id="KW-0812">Transmembrane</keyword>
<feature type="compositionally biased region" description="Polar residues" evidence="6">
    <location>
        <begin position="546"/>
        <end position="558"/>
    </location>
</feature>
<dbReference type="InterPro" id="IPR035892">
    <property type="entry name" value="C2_domain_sf"/>
</dbReference>
<feature type="region of interest" description="Disordered" evidence="6">
    <location>
        <begin position="459"/>
        <end position="561"/>
    </location>
</feature>
<organism evidence="10 11">
    <name type="scientific">Rubus argutus</name>
    <name type="common">Southern blackberry</name>
    <dbReference type="NCBI Taxonomy" id="59490"/>
    <lineage>
        <taxon>Eukaryota</taxon>
        <taxon>Viridiplantae</taxon>
        <taxon>Streptophyta</taxon>
        <taxon>Embryophyta</taxon>
        <taxon>Tracheophyta</taxon>
        <taxon>Spermatophyta</taxon>
        <taxon>Magnoliopsida</taxon>
        <taxon>eudicotyledons</taxon>
        <taxon>Gunneridae</taxon>
        <taxon>Pentapetalae</taxon>
        <taxon>rosids</taxon>
        <taxon>fabids</taxon>
        <taxon>Rosales</taxon>
        <taxon>Rosaceae</taxon>
        <taxon>Rosoideae</taxon>
        <taxon>Rosoideae incertae sedis</taxon>
        <taxon>Rubus</taxon>
    </lineage>
</organism>
<feature type="domain" description="SMP-LTD" evidence="9">
    <location>
        <begin position="71"/>
        <end position="265"/>
    </location>
</feature>
<evidence type="ECO:0000313" key="10">
    <source>
        <dbReference type="EMBL" id="KAK9937681.1"/>
    </source>
</evidence>
<evidence type="ECO:0000256" key="5">
    <source>
        <dbReference type="ARBA" id="ARBA00023136"/>
    </source>
</evidence>
<keyword evidence="7" id="KW-1133">Transmembrane helix</keyword>
<dbReference type="Gene3D" id="2.60.40.150">
    <property type="entry name" value="C2 domain"/>
    <property type="match status" value="1"/>
</dbReference>
<accession>A0AAW1XLC8</accession>
<feature type="transmembrane region" description="Helical" evidence="7">
    <location>
        <begin position="7"/>
        <end position="25"/>
    </location>
</feature>
<sequence>MGIREVSILHHVGFVLFVLWLFSHYNCCYPVAYFASLIYLYLVHEQYVMRLRKKLQFEERKQSNQRRVLTDSETLRWLNHALEKIWPICIEQIASQKILLPIIPWFLEKYKPWTAKEAVVQHLYLGRNPPMLTDMRVVRQSTDDDHLVLELGLNFLTADDMISILAVKMRKRLGFGMWAKLHITGMHVEGKLLIGIKFLRRWPFLGRVRVCFVEPPYFQMTIKPIFTHGLDVTVLPGIAGWLEKLLSIAFEQTLVEPNMLVVDMEKFTSPQQEGWFSVNEKEPLAHVKVEVIEASDIKAADLNGFSDPYVKGQLGLYRFRTKIQKKTLAPKWHEEFKIPIITWDSSTVLAIEVRDKDRFVDDSLGECSINIGEFRDGQRHDMWLPLENIKTGRMHVAVTVLEDNGKGDSDPHVQETPNVEDERKRFANDTSNKSSYSSVSSDKFDKVADNFEPIDVEGQNETGIWVHHPGSEVSQTWESRKGKGRRLDNEIQNDTGGHSSVTSGSLNNEDGGTDKNLEEKRRMKSVRKGLNRICSVFHKNPRKENSPSSTRESVQSGRANLREISENDIGVRFIVEDDLSGSFDGNGLKEGVVTSGGSGLEGKGKVKTKSKRPAEKSSREIRKSQSDSYAVREREILEDLDSSDEDAEPKQLN</sequence>
<feature type="compositionally biased region" description="Basic and acidic residues" evidence="6">
    <location>
        <begin position="403"/>
        <end position="413"/>
    </location>
</feature>
<evidence type="ECO:0008006" key="12">
    <source>
        <dbReference type="Google" id="ProtNLM"/>
    </source>
</evidence>
<dbReference type="InterPro" id="IPR000008">
    <property type="entry name" value="C2_dom"/>
</dbReference>
<evidence type="ECO:0000256" key="7">
    <source>
        <dbReference type="SAM" id="Phobius"/>
    </source>
</evidence>
<gene>
    <name evidence="10" type="ORF">M0R45_014456</name>
</gene>
<dbReference type="InterPro" id="IPR052847">
    <property type="entry name" value="Ext_Synaptotagmin/KAHRP-like"/>
</dbReference>
<reference evidence="10 11" key="1">
    <citation type="journal article" date="2023" name="G3 (Bethesda)">
        <title>A chromosome-length genome assembly and annotation of blackberry (Rubus argutus, cv. 'Hillquist').</title>
        <authorList>
            <person name="Bruna T."/>
            <person name="Aryal R."/>
            <person name="Dudchenko O."/>
            <person name="Sargent D.J."/>
            <person name="Mead D."/>
            <person name="Buti M."/>
            <person name="Cavallini A."/>
            <person name="Hytonen T."/>
            <person name="Andres J."/>
            <person name="Pham M."/>
            <person name="Weisz D."/>
            <person name="Mascagni F."/>
            <person name="Usai G."/>
            <person name="Natali L."/>
            <person name="Bassil N."/>
            <person name="Fernandez G.E."/>
            <person name="Lomsadze A."/>
            <person name="Armour M."/>
            <person name="Olukolu B."/>
            <person name="Poorten T."/>
            <person name="Britton C."/>
            <person name="Davik J."/>
            <person name="Ashrafi H."/>
            <person name="Aiden E.L."/>
            <person name="Borodovsky M."/>
            <person name="Worthington M."/>
        </authorList>
    </citation>
    <scope>NUCLEOTIDE SEQUENCE [LARGE SCALE GENOMIC DNA]</scope>
    <source>
        <strain evidence="10">PI 553951</strain>
    </source>
</reference>
<proteinExistence type="predicted"/>
<dbReference type="PROSITE" id="PS51847">
    <property type="entry name" value="SMP"/>
    <property type="match status" value="1"/>
</dbReference>
<name>A0AAW1XLC8_RUBAR</name>
<feature type="compositionally biased region" description="Basic and acidic residues" evidence="6">
    <location>
        <begin position="478"/>
        <end position="489"/>
    </location>
</feature>
<feature type="compositionally biased region" description="Polar residues" evidence="6">
    <location>
        <begin position="490"/>
        <end position="510"/>
    </location>
</feature>
<evidence type="ECO:0000256" key="3">
    <source>
        <dbReference type="ARBA" id="ARBA00023055"/>
    </source>
</evidence>
<keyword evidence="5 7" id="KW-0472">Membrane</keyword>
<comment type="caution">
    <text evidence="10">The sequence shown here is derived from an EMBL/GenBank/DDBJ whole genome shotgun (WGS) entry which is preliminary data.</text>
</comment>
<keyword evidence="2" id="KW-0813">Transport</keyword>
<feature type="compositionally biased region" description="Low complexity" evidence="6">
    <location>
        <begin position="429"/>
        <end position="441"/>
    </location>
</feature>
<feature type="domain" description="C2" evidence="8">
    <location>
        <begin position="270"/>
        <end position="384"/>
    </location>
</feature>
<dbReference type="SUPFAM" id="SSF49562">
    <property type="entry name" value="C2 domain (Calcium/lipid-binding domain, CaLB)"/>
    <property type="match status" value="1"/>
</dbReference>
<evidence type="ECO:0000259" key="9">
    <source>
        <dbReference type="PROSITE" id="PS51847"/>
    </source>
</evidence>
<evidence type="ECO:0000256" key="4">
    <source>
        <dbReference type="ARBA" id="ARBA00023121"/>
    </source>
</evidence>
<dbReference type="PANTHER" id="PTHR47042:SF4">
    <property type="entry name" value="OS02G0313700 PROTEIN"/>
    <property type="match status" value="1"/>
</dbReference>
<evidence type="ECO:0000256" key="1">
    <source>
        <dbReference type="ARBA" id="ARBA00004370"/>
    </source>
</evidence>